<dbReference type="Proteomes" id="UP000032673">
    <property type="component" value="Unassembled WGS sequence"/>
</dbReference>
<evidence type="ECO:0000313" key="3">
    <source>
        <dbReference type="EMBL" id="GAN63266.1"/>
    </source>
</evidence>
<dbReference type="GO" id="GO:0003677">
    <property type="term" value="F:DNA binding"/>
    <property type="evidence" value="ECO:0007669"/>
    <property type="project" value="InterPro"/>
</dbReference>
<keyword evidence="5" id="KW-1185">Reference proteome</keyword>
<proteinExistence type="inferred from homology"/>
<name>A0A6N3T659_9PROT</name>
<feature type="region of interest" description="Disordered" evidence="2">
    <location>
        <begin position="151"/>
        <end position="179"/>
    </location>
</feature>
<dbReference type="RefSeq" id="WP_052948194.1">
    <property type="nucleotide sequence ID" value="NZ_BAMW01000024.1"/>
</dbReference>
<accession>A0A6N3T659</accession>
<evidence type="ECO:0000313" key="6">
    <source>
        <dbReference type="Proteomes" id="UP000321104"/>
    </source>
</evidence>
<organism evidence="4 6">
    <name type="scientific">Acetobacter indonesiensis</name>
    <dbReference type="NCBI Taxonomy" id="104101"/>
    <lineage>
        <taxon>Bacteria</taxon>
        <taxon>Pseudomonadati</taxon>
        <taxon>Pseudomonadota</taxon>
        <taxon>Alphaproteobacteria</taxon>
        <taxon>Acetobacterales</taxon>
        <taxon>Acetobacteraceae</taxon>
        <taxon>Acetobacter</taxon>
    </lineage>
</organism>
<dbReference type="EMBL" id="BAMW01000024">
    <property type="protein sequence ID" value="GAN63266.1"/>
    <property type="molecule type" value="Genomic_DNA"/>
</dbReference>
<dbReference type="Pfam" id="PF05443">
    <property type="entry name" value="ROS_MUCR"/>
    <property type="match status" value="1"/>
</dbReference>
<reference evidence="4 6" key="2">
    <citation type="submission" date="2019-07" db="EMBL/GenBank/DDBJ databases">
        <title>Whole genome shotgun sequence of Acetobacter indonesiensis NBRC 16471.</title>
        <authorList>
            <person name="Hosoyama A."/>
            <person name="Uohara A."/>
            <person name="Ohji S."/>
            <person name="Ichikawa N."/>
        </authorList>
    </citation>
    <scope>NUCLEOTIDE SEQUENCE [LARGE SCALE GENOMIC DNA]</scope>
    <source>
        <strain evidence="4 6">NBRC 16471</strain>
    </source>
</reference>
<evidence type="ECO:0000256" key="2">
    <source>
        <dbReference type="SAM" id="MobiDB-lite"/>
    </source>
</evidence>
<evidence type="ECO:0000313" key="4">
    <source>
        <dbReference type="EMBL" id="GEN03905.1"/>
    </source>
</evidence>
<dbReference type="Gene3D" id="1.10.10.1550">
    <property type="entry name" value="ROS/MUCR transcriptional regulator protein"/>
    <property type="match status" value="1"/>
</dbReference>
<dbReference type="AlphaFoldDB" id="A0A6N3T659"/>
<gene>
    <name evidence="3" type="ORF">Abin_024_051</name>
    <name evidence="4" type="ORF">AIN02nite_19300</name>
</gene>
<dbReference type="GO" id="GO:0008270">
    <property type="term" value="F:zinc ion binding"/>
    <property type="evidence" value="ECO:0007669"/>
    <property type="project" value="InterPro"/>
</dbReference>
<dbReference type="GO" id="GO:0006355">
    <property type="term" value="P:regulation of DNA-templated transcription"/>
    <property type="evidence" value="ECO:0007669"/>
    <property type="project" value="InterPro"/>
</dbReference>
<reference evidence="3 5" key="1">
    <citation type="submission" date="2012-11" db="EMBL/GenBank/DDBJ databases">
        <title>Whole genome sequence of Acetobacter indonesiensis 5H-1.</title>
        <authorList>
            <person name="Azuma Y."/>
            <person name="Higashiura N."/>
            <person name="Hirakawa H."/>
            <person name="Matsushita K."/>
        </authorList>
    </citation>
    <scope>NUCLEOTIDE SEQUENCE [LARGE SCALE GENOMIC DNA]</scope>
    <source>
        <strain evidence="3 5">5H-1</strain>
    </source>
</reference>
<evidence type="ECO:0000256" key="1">
    <source>
        <dbReference type="ARBA" id="ARBA00007031"/>
    </source>
</evidence>
<dbReference type="InterPro" id="IPR041920">
    <property type="entry name" value="ROS/MUCR_sf"/>
</dbReference>
<comment type="similarity">
    <text evidence="1">Belongs to the ros/MucR family.</text>
</comment>
<dbReference type="InterPro" id="IPR008807">
    <property type="entry name" value="ROS_MUCR"/>
</dbReference>
<evidence type="ECO:0000313" key="5">
    <source>
        <dbReference type="Proteomes" id="UP000032673"/>
    </source>
</evidence>
<dbReference type="Proteomes" id="UP000321104">
    <property type="component" value="Unassembled WGS sequence"/>
</dbReference>
<dbReference type="EMBL" id="BJXQ01000010">
    <property type="protein sequence ID" value="GEN03905.1"/>
    <property type="molecule type" value="Genomic_DNA"/>
</dbReference>
<protein>
    <submittedName>
        <fullName evidence="4">MucR family transcriptional regulator</fullName>
    </submittedName>
    <submittedName>
        <fullName evidence="3">Transcriptional regulator Ros/MucR</fullName>
    </submittedName>
</protein>
<comment type="caution">
    <text evidence="4">The sequence shown here is derived from an EMBL/GenBank/DDBJ whole genome shotgun (WGS) entry which is preliminary data.</text>
</comment>
<sequence length="179" mass="19899">MAKSVSGHDTETHKFNQTVAIISAYVGHNTVSADALPGLIRSVYSTLETLTLPQPTPEAFQEKTVTPPASKPLDDTVLQPQQALSPAVEVKRSVFPDYIICLEDGQKTKMLKSYLRKHFNMSPEDYRTRWGLPPEYPMVAPNYSAQRAAIAKRTSLGRRSPGAKVKGIEDRRTRTSKTK</sequence>